<comment type="subcellular location">
    <subcellularLocation>
        <location evidence="1 12">Mitochondrion membrane</location>
        <topology evidence="1 12">Single-pass membrane protein</topology>
    </subcellularLocation>
</comment>
<name>A0A191ZRT6_NEBBR</name>
<keyword evidence="4 12" id="KW-0813">Transport</keyword>
<dbReference type="InterPro" id="IPR001421">
    <property type="entry name" value="ATP8_metazoa"/>
</dbReference>
<evidence type="ECO:0000256" key="1">
    <source>
        <dbReference type="ARBA" id="ARBA00004304"/>
    </source>
</evidence>
<proteinExistence type="inferred from homology"/>
<evidence type="ECO:0000256" key="5">
    <source>
        <dbReference type="ARBA" id="ARBA00022547"/>
    </source>
</evidence>
<evidence type="ECO:0000256" key="13">
    <source>
        <dbReference type="SAM" id="Phobius"/>
    </source>
</evidence>
<sequence>MPQMAPMNWLFLYFFFTCIFIIFNMLNYYLYMIKNNYYSMKNKFNKKNLTWKW</sequence>
<organism evidence="14">
    <name type="scientific">Nebria brevicollis</name>
    <name type="common">Ground beetle</name>
    <dbReference type="NCBI Taxonomy" id="110024"/>
    <lineage>
        <taxon>Eukaryota</taxon>
        <taxon>Metazoa</taxon>
        <taxon>Ecdysozoa</taxon>
        <taxon>Arthropoda</taxon>
        <taxon>Hexapoda</taxon>
        <taxon>Insecta</taxon>
        <taxon>Pterygota</taxon>
        <taxon>Neoptera</taxon>
        <taxon>Endopterygota</taxon>
        <taxon>Coleoptera</taxon>
        <taxon>Adephaga</taxon>
        <taxon>Caraboidea</taxon>
        <taxon>Carabidae</taxon>
        <taxon>Nebriinae</taxon>
        <taxon>Nebriini</taxon>
        <taxon>Nebria</taxon>
        <taxon>Nebria</taxon>
    </lineage>
</organism>
<geneLocation type="mitochondrion" evidence="14"/>
<evidence type="ECO:0000256" key="7">
    <source>
        <dbReference type="ARBA" id="ARBA00022781"/>
    </source>
</evidence>
<keyword evidence="7 12" id="KW-0375">Hydrogen ion transport</keyword>
<dbReference type="GO" id="GO:0031966">
    <property type="term" value="C:mitochondrial membrane"/>
    <property type="evidence" value="ECO:0007669"/>
    <property type="project" value="UniProtKB-SubCell"/>
</dbReference>
<dbReference type="GO" id="GO:0015078">
    <property type="term" value="F:proton transmembrane transporter activity"/>
    <property type="evidence" value="ECO:0007669"/>
    <property type="project" value="InterPro"/>
</dbReference>
<keyword evidence="11 13" id="KW-0472">Membrane</keyword>
<evidence type="ECO:0000256" key="9">
    <source>
        <dbReference type="ARBA" id="ARBA00023065"/>
    </source>
</evidence>
<feature type="transmembrane region" description="Helical" evidence="13">
    <location>
        <begin position="12"/>
        <end position="31"/>
    </location>
</feature>
<dbReference type="EMBL" id="KT876906">
    <property type="protein sequence ID" value="ANJ70584.1"/>
    <property type="molecule type" value="Genomic_DNA"/>
</dbReference>
<dbReference type="GO" id="GO:0045259">
    <property type="term" value="C:proton-transporting ATP synthase complex"/>
    <property type="evidence" value="ECO:0007669"/>
    <property type="project" value="UniProtKB-KW"/>
</dbReference>
<evidence type="ECO:0000256" key="4">
    <source>
        <dbReference type="ARBA" id="ARBA00022448"/>
    </source>
</evidence>
<evidence type="ECO:0000256" key="8">
    <source>
        <dbReference type="ARBA" id="ARBA00022989"/>
    </source>
</evidence>
<dbReference type="GO" id="GO:0015986">
    <property type="term" value="P:proton motive force-driven ATP synthesis"/>
    <property type="evidence" value="ECO:0007669"/>
    <property type="project" value="InterPro"/>
</dbReference>
<keyword evidence="10 12" id="KW-0496">Mitochondrion</keyword>
<evidence type="ECO:0000256" key="6">
    <source>
        <dbReference type="ARBA" id="ARBA00022692"/>
    </source>
</evidence>
<evidence type="ECO:0000256" key="3">
    <source>
        <dbReference type="ARBA" id="ARBA00011291"/>
    </source>
</evidence>
<dbReference type="Pfam" id="PF00895">
    <property type="entry name" value="ATP-synt_8"/>
    <property type="match status" value="1"/>
</dbReference>
<protein>
    <recommendedName>
        <fullName evidence="12">ATP synthase complex subunit 8</fullName>
    </recommendedName>
</protein>
<accession>A0A191ZRT6</accession>
<dbReference type="AlphaFoldDB" id="A0A191ZRT6"/>
<gene>
    <name evidence="14" type="primary">atp8</name>
</gene>
<keyword evidence="5 12" id="KW-0138">CF(0)</keyword>
<evidence type="ECO:0000256" key="10">
    <source>
        <dbReference type="ARBA" id="ARBA00023128"/>
    </source>
</evidence>
<comment type="similarity">
    <text evidence="2 12">Belongs to the ATPase protein 8 family.</text>
</comment>
<reference evidence="14" key="1">
    <citation type="journal article" date="2016" name="Mol. Ecol. Resour.">
        <title>Lessons from genome skimming of arthropod-preserving ethanol.</title>
        <authorList>
            <person name="Linard B."/>
            <person name="Arribas P."/>
            <person name="Andujar C."/>
            <person name="Crampton-Platt A."/>
            <person name="Vogler A.P."/>
        </authorList>
    </citation>
    <scope>NUCLEOTIDE SEQUENCE</scope>
</reference>
<evidence type="ECO:0000256" key="11">
    <source>
        <dbReference type="ARBA" id="ARBA00023136"/>
    </source>
</evidence>
<keyword evidence="9 12" id="KW-0406">Ion transport</keyword>
<keyword evidence="6 12" id="KW-0812">Transmembrane</keyword>
<evidence type="ECO:0000313" key="14">
    <source>
        <dbReference type="EMBL" id="ANJ70584.1"/>
    </source>
</evidence>
<keyword evidence="8 13" id="KW-1133">Transmembrane helix</keyword>
<comment type="subunit">
    <text evidence="3">F-type ATPases have 2 components, CF(1) - the catalytic core - and CF(0) - the membrane proton channel.</text>
</comment>
<evidence type="ECO:0000256" key="12">
    <source>
        <dbReference type="RuleBase" id="RU003661"/>
    </source>
</evidence>
<evidence type="ECO:0000256" key="2">
    <source>
        <dbReference type="ARBA" id="ARBA00008892"/>
    </source>
</evidence>